<name>A0A0E1RWX1_COCIM</name>
<evidence type="ECO:0000313" key="3">
    <source>
        <dbReference type="EMBL" id="EAS32862.1"/>
    </source>
</evidence>
<dbReference type="VEuPathDB" id="FungiDB:CIMG_03886"/>
<proteinExistence type="predicted"/>
<dbReference type="InParanoid" id="A0A0E1RWX1"/>
<evidence type="ECO:0008006" key="5">
    <source>
        <dbReference type="Google" id="ProtNLM"/>
    </source>
</evidence>
<feature type="transmembrane region" description="Helical" evidence="2">
    <location>
        <begin position="46"/>
        <end position="66"/>
    </location>
</feature>
<dbReference type="GeneID" id="4563368"/>
<reference evidence="4" key="1">
    <citation type="journal article" date="2009" name="Genome Res.">
        <title>Comparative genomic analyses of the human fungal pathogens Coccidioides and their relatives.</title>
        <authorList>
            <person name="Sharpton T.J."/>
            <person name="Stajich J.E."/>
            <person name="Rounsley S.D."/>
            <person name="Gardner M.J."/>
            <person name="Wortman J.R."/>
            <person name="Jordar V.S."/>
            <person name="Maiti R."/>
            <person name="Kodira C.D."/>
            <person name="Neafsey D.E."/>
            <person name="Zeng Q."/>
            <person name="Hung C.-Y."/>
            <person name="McMahan C."/>
            <person name="Muszewska A."/>
            <person name="Grynberg M."/>
            <person name="Mandel M.A."/>
            <person name="Kellner E.M."/>
            <person name="Barker B.M."/>
            <person name="Galgiani J.N."/>
            <person name="Orbach M.J."/>
            <person name="Kirkland T.N."/>
            <person name="Cole G.T."/>
            <person name="Henn M.R."/>
            <person name="Birren B.W."/>
            <person name="Taylor J.W."/>
        </authorList>
    </citation>
    <scope>NUCLEOTIDE SEQUENCE [LARGE SCALE GENOMIC DNA]</scope>
    <source>
        <strain evidence="4">RS</strain>
    </source>
</reference>
<keyword evidence="2" id="KW-0472">Membrane</keyword>
<dbReference type="STRING" id="246410.A0A0E1RWX1"/>
<dbReference type="OMA" id="LHSPIWT"/>
<feature type="transmembrane region" description="Helical" evidence="2">
    <location>
        <begin position="196"/>
        <end position="216"/>
    </location>
</feature>
<reference evidence="4" key="2">
    <citation type="journal article" date="2010" name="Genome Res.">
        <title>Population genomic sequencing of Coccidioides fungi reveals recent hybridization and transposon control.</title>
        <authorList>
            <person name="Neafsey D.E."/>
            <person name="Barker B.M."/>
            <person name="Sharpton T.J."/>
            <person name="Stajich J.E."/>
            <person name="Park D.J."/>
            <person name="Whiston E."/>
            <person name="Hung C.-Y."/>
            <person name="McMahan C."/>
            <person name="White J."/>
            <person name="Sykes S."/>
            <person name="Heiman D."/>
            <person name="Young S."/>
            <person name="Zeng Q."/>
            <person name="Abouelleil A."/>
            <person name="Aftuck L."/>
            <person name="Bessette D."/>
            <person name="Brown A."/>
            <person name="FitzGerald M."/>
            <person name="Lui A."/>
            <person name="Macdonald J.P."/>
            <person name="Priest M."/>
            <person name="Orbach M.J."/>
            <person name="Galgiani J.N."/>
            <person name="Kirkland T.N."/>
            <person name="Cole G.T."/>
            <person name="Birren B.W."/>
            <person name="Henn M.R."/>
            <person name="Taylor J.W."/>
            <person name="Rounsley S.D."/>
        </authorList>
    </citation>
    <scope>GENOME REANNOTATION</scope>
    <source>
        <strain evidence="4">RS</strain>
    </source>
</reference>
<evidence type="ECO:0000256" key="2">
    <source>
        <dbReference type="SAM" id="Phobius"/>
    </source>
</evidence>
<accession>A0A0E1RWX1</accession>
<sequence length="251" mass="27392">MVTTRHHPQEFPPPATSASASKQAISKREHSPAVAGHWMHIPSTLVILWLVASIPLVIWDTGYVLLRPHSMPGGALHSVWSPYALYGTVDYIYGWPAYRARNGFTAAQASLNVVETIAYLFYLWTVWTHGKALGSRGKLKAPTRGISWFLFAKKHVGGRMGAVALLVVFSASVMTLSKTILYGLNEAFSGFDNVGHNSFSALVFLWIIPNGLWIVFPSLATYSLGAEIIDALEIVSGVSHNTAENTKPKAS</sequence>
<dbReference type="PANTHER" id="PTHR37919">
    <property type="entry name" value="PROTEIN CBG05606"/>
    <property type="match status" value="1"/>
</dbReference>
<dbReference type="RefSeq" id="XP_001244445.1">
    <property type="nucleotide sequence ID" value="XM_001244444.2"/>
</dbReference>
<keyword evidence="4" id="KW-1185">Reference proteome</keyword>
<dbReference type="AlphaFoldDB" id="A0A0E1RWX1"/>
<dbReference type="EMBL" id="GG704916">
    <property type="protein sequence ID" value="EAS32862.1"/>
    <property type="molecule type" value="Genomic_DNA"/>
</dbReference>
<feature type="region of interest" description="Disordered" evidence="1">
    <location>
        <begin position="1"/>
        <end position="23"/>
    </location>
</feature>
<evidence type="ECO:0000313" key="4">
    <source>
        <dbReference type="Proteomes" id="UP000001261"/>
    </source>
</evidence>
<dbReference type="KEGG" id="cim:CIMG_03886"/>
<gene>
    <name evidence="3" type="ORF">CIMG_03886</name>
</gene>
<protein>
    <recommendedName>
        <fullName evidence="5">C6 transcription factor</fullName>
    </recommendedName>
</protein>
<evidence type="ECO:0000256" key="1">
    <source>
        <dbReference type="SAM" id="MobiDB-lite"/>
    </source>
</evidence>
<keyword evidence="2" id="KW-1133">Transmembrane helix</keyword>
<feature type="transmembrane region" description="Helical" evidence="2">
    <location>
        <begin position="163"/>
        <end position="184"/>
    </location>
</feature>
<dbReference type="Proteomes" id="UP000001261">
    <property type="component" value="Unassembled WGS sequence"/>
</dbReference>
<dbReference type="PANTHER" id="PTHR37919:SF2">
    <property type="entry name" value="EXPERA DOMAIN-CONTAINING PROTEIN"/>
    <property type="match status" value="1"/>
</dbReference>
<organism evidence="3 4">
    <name type="scientific">Coccidioides immitis (strain RS)</name>
    <name type="common">Valley fever fungus</name>
    <dbReference type="NCBI Taxonomy" id="246410"/>
    <lineage>
        <taxon>Eukaryota</taxon>
        <taxon>Fungi</taxon>
        <taxon>Dikarya</taxon>
        <taxon>Ascomycota</taxon>
        <taxon>Pezizomycotina</taxon>
        <taxon>Eurotiomycetes</taxon>
        <taxon>Eurotiomycetidae</taxon>
        <taxon>Onygenales</taxon>
        <taxon>Onygenaceae</taxon>
        <taxon>Coccidioides</taxon>
    </lineage>
</organism>
<dbReference type="OrthoDB" id="60858at2759"/>
<keyword evidence="2" id="KW-0812">Transmembrane</keyword>